<organism evidence="1 2">
    <name type="scientific">Cercospora kikuchii</name>
    <dbReference type="NCBI Taxonomy" id="84275"/>
    <lineage>
        <taxon>Eukaryota</taxon>
        <taxon>Fungi</taxon>
        <taxon>Dikarya</taxon>
        <taxon>Ascomycota</taxon>
        <taxon>Pezizomycotina</taxon>
        <taxon>Dothideomycetes</taxon>
        <taxon>Dothideomycetidae</taxon>
        <taxon>Mycosphaerellales</taxon>
        <taxon>Mycosphaerellaceae</taxon>
        <taxon>Cercospora</taxon>
    </lineage>
</organism>
<gene>
    <name evidence="1" type="ORF">CKM354_000216800</name>
</gene>
<accession>A0A9P3C9B7</accession>
<proteinExistence type="predicted"/>
<evidence type="ECO:0000313" key="1">
    <source>
        <dbReference type="EMBL" id="GIZ38764.1"/>
    </source>
</evidence>
<dbReference type="GeneID" id="68287743"/>
<keyword evidence="2" id="KW-1185">Reference proteome</keyword>
<comment type="caution">
    <text evidence="1">The sequence shown here is derived from an EMBL/GenBank/DDBJ whole genome shotgun (WGS) entry which is preliminary data.</text>
</comment>
<dbReference type="RefSeq" id="XP_044653251.1">
    <property type="nucleotide sequence ID" value="XM_044797316.1"/>
</dbReference>
<reference evidence="1 2" key="1">
    <citation type="submission" date="2021-01" db="EMBL/GenBank/DDBJ databases">
        <title>Cercospora kikuchii MAFF 305040 whole genome shotgun sequence.</title>
        <authorList>
            <person name="Kashiwa T."/>
            <person name="Suzuki T."/>
        </authorList>
    </citation>
    <scope>NUCLEOTIDE SEQUENCE [LARGE SCALE GENOMIC DNA]</scope>
    <source>
        <strain evidence="1 2">MAFF 305040</strain>
    </source>
</reference>
<protein>
    <submittedName>
        <fullName evidence="1">Uncharacterized protein</fullName>
    </submittedName>
</protein>
<evidence type="ECO:0000313" key="2">
    <source>
        <dbReference type="Proteomes" id="UP000825890"/>
    </source>
</evidence>
<dbReference type="Proteomes" id="UP000825890">
    <property type="component" value="Unassembled WGS sequence"/>
</dbReference>
<name>A0A9P3C9B7_9PEZI</name>
<dbReference type="AlphaFoldDB" id="A0A9P3C9B7"/>
<dbReference type="OrthoDB" id="2269179at2759"/>
<dbReference type="EMBL" id="BOLY01000001">
    <property type="protein sequence ID" value="GIZ38764.1"/>
    <property type="molecule type" value="Genomic_DNA"/>
</dbReference>
<sequence>MTVTNAQLKQIMNMELSTTASPPTKEGHHFYVRTLTVKTQDLKSLLGHFRQGDTHFTELKEWEREIQASEACGVQILTVRKWGFCKGPERTIDRHIEDLKKWSSGIF</sequence>